<dbReference type="InterPro" id="IPR036237">
    <property type="entry name" value="Xyl_isomerase-like_sf"/>
</dbReference>
<dbReference type="EMBL" id="WJBU01000019">
    <property type="protein sequence ID" value="MRD49091.1"/>
    <property type="molecule type" value="Genomic_DNA"/>
</dbReference>
<dbReference type="InterPro" id="IPR050312">
    <property type="entry name" value="IolE/XylAMocC-like"/>
</dbReference>
<feature type="domain" description="Xylose isomerase-like TIM barrel" evidence="1">
    <location>
        <begin position="20"/>
        <end position="273"/>
    </location>
</feature>
<dbReference type="OrthoDB" id="9779184at2"/>
<gene>
    <name evidence="2" type="ORF">GHT07_17585</name>
</gene>
<evidence type="ECO:0000313" key="3">
    <source>
        <dbReference type="Proteomes" id="UP000487350"/>
    </source>
</evidence>
<name>A0A844BF64_9BURK</name>
<comment type="caution">
    <text evidence="2">The sequence shown here is derived from an EMBL/GenBank/DDBJ whole genome shotgun (WGS) entry which is preliminary data.</text>
</comment>
<dbReference type="Pfam" id="PF01261">
    <property type="entry name" value="AP_endonuc_2"/>
    <property type="match status" value="1"/>
</dbReference>
<dbReference type="InterPro" id="IPR013022">
    <property type="entry name" value="Xyl_isomerase-like_TIM-brl"/>
</dbReference>
<dbReference type="Gene3D" id="3.20.20.150">
    <property type="entry name" value="Divalent-metal-dependent TIM barrel enzymes"/>
    <property type="match status" value="1"/>
</dbReference>
<dbReference type="PANTHER" id="PTHR12110">
    <property type="entry name" value="HYDROXYPYRUVATE ISOMERASE"/>
    <property type="match status" value="1"/>
</dbReference>
<reference evidence="2 3" key="1">
    <citation type="submission" date="2019-11" db="EMBL/GenBank/DDBJ databases">
        <title>Caenimonas koreensis gen. nov., sp. nov., isolated from activated sludge.</title>
        <authorList>
            <person name="Seung H.R."/>
        </authorList>
    </citation>
    <scope>NUCLEOTIDE SEQUENCE [LARGE SCALE GENOMIC DNA]</scope>
    <source>
        <strain evidence="2 3">EMB320</strain>
    </source>
</reference>
<dbReference type="PANTHER" id="PTHR12110:SF21">
    <property type="entry name" value="XYLOSE ISOMERASE-LIKE TIM BARREL DOMAIN-CONTAINING PROTEIN"/>
    <property type="match status" value="1"/>
</dbReference>
<sequence length="286" mass="30653">MKFALCNEVLQPMPFAQQCEFAAKLGYDGLEVAPFTLAADPMQITDAQAREFARVAQDHGLRIFGLHWLLVAPAGLSIVSDDTSVRDRTVGVMSRLIELCALMGGNYLVHGSPKQRSAPAGCTREEALARATDCFAKAGAAAASAGVVYCIEPLSTRETDLINTVEEAAQIVDAINSPGLKTMVDCSAAGQVEKQPVHELMARWMPSGHIAHVQVNDPNRRGPGQGSMQFTPILQTIARMHAQGHYEGIVAVEPFDYVPDGPACAAHSIGYLKGIMESLAYHDAHA</sequence>
<dbReference type="AlphaFoldDB" id="A0A844BF64"/>
<keyword evidence="3" id="KW-1185">Reference proteome</keyword>
<proteinExistence type="predicted"/>
<accession>A0A844BF64</accession>
<organism evidence="2 3">
    <name type="scientific">Caenimonas koreensis DSM 17982</name>
    <dbReference type="NCBI Taxonomy" id="1121255"/>
    <lineage>
        <taxon>Bacteria</taxon>
        <taxon>Pseudomonadati</taxon>
        <taxon>Pseudomonadota</taxon>
        <taxon>Betaproteobacteria</taxon>
        <taxon>Burkholderiales</taxon>
        <taxon>Comamonadaceae</taxon>
        <taxon>Caenimonas</taxon>
    </lineage>
</organism>
<evidence type="ECO:0000259" key="1">
    <source>
        <dbReference type="Pfam" id="PF01261"/>
    </source>
</evidence>
<evidence type="ECO:0000313" key="2">
    <source>
        <dbReference type="EMBL" id="MRD49091.1"/>
    </source>
</evidence>
<dbReference type="RefSeq" id="WP_153586400.1">
    <property type="nucleotide sequence ID" value="NZ_WJBU01000019.1"/>
</dbReference>
<dbReference type="Proteomes" id="UP000487350">
    <property type="component" value="Unassembled WGS sequence"/>
</dbReference>
<protein>
    <submittedName>
        <fullName evidence="2">TIM barrel protein</fullName>
    </submittedName>
</protein>
<dbReference type="SUPFAM" id="SSF51658">
    <property type="entry name" value="Xylose isomerase-like"/>
    <property type="match status" value="1"/>
</dbReference>